<sequence>MARAAYPYFTTAWADATVPLTRQQLFNLLSSSNNVWQMQNLTSFLPIVQTSAFTELIPVPGATWYQTSLIYSAFINIAVGPAGNWKDHYFRDTVWTGPDLTSVVRRPNNPAYVEQDPPSAQFLDMLQNLTWANMRFPMYRLYAQTYRLSLLNASLHGPIIWVETGLNFITPSDAVWLSSMIGRDFREIAFRQVQSTVNMPFAIDDHYDTELRALIAIFMLSYIGAVNQTNTIRGYYFATKERGTGLETWTLEYNLIGNRVNILAAHQHYFGIQSPDWNADPAILSAAALSSIRQSIRAVRPIRDASLIPQARGHQDFSDPNGAPVNFFTLSYASEYCLRAWRAANLITQNQLAAMLQKSQDSFAGLEVKINDILAQDNARMQANPPTGRRIKPFNARDWLVGQSNASLVTLTGMLQ</sequence>
<name>A0A1D7PVH7_9REOV</name>
<keyword evidence="2" id="KW-0167">Capsid protein</keyword>
<protein>
    <submittedName>
        <fullName evidence="4">SigmaA</fullName>
    </submittedName>
</protein>
<evidence type="ECO:0000313" key="5">
    <source>
        <dbReference type="Proteomes" id="UP000501748"/>
    </source>
</evidence>
<dbReference type="GO" id="GO:0019028">
    <property type="term" value="C:viral capsid"/>
    <property type="evidence" value="ECO:0007669"/>
    <property type="project" value="UniProtKB-KW"/>
</dbReference>
<reference evidence="4 5" key="1">
    <citation type="submission" date="2015-09" db="EMBL/GenBank/DDBJ databases">
        <title>Complete genome sequence of a divergent tortoise orthoreovirus strain.</title>
        <authorList>
            <person name="Kugler R."/>
            <person name="Banyai K."/>
            <person name="Ihasz K."/>
            <person name="Marschang R.E."/>
            <person name="Lengyel G."/>
            <person name="Marton S."/>
            <person name="Farkas S.L."/>
        </authorList>
    </citation>
    <scope>NUCLEOTIDE SEQUENCE [LARGE SCALE GENOMIC DNA]</scope>
    <source>
        <strain evidence="4 5">CH1197/96</strain>
    </source>
</reference>
<dbReference type="InterPro" id="IPR004317">
    <property type="entry name" value="Sigma_1_2_reovir"/>
</dbReference>
<accession>A0A1D7PVH7</accession>
<keyword evidence="3" id="KW-0946">Virion</keyword>
<evidence type="ECO:0000256" key="1">
    <source>
        <dbReference type="ARBA" id="ARBA00004328"/>
    </source>
</evidence>
<evidence type="ECO:0000256" key="3">
    <source>
        <dbReference type="ARBA" id="ARBA00022844"/>
    </source>
</evidence>
<organism evidence="4 5">
    <name type="scientific">chelonian orthoreovirus</name>
    <dbReference type="NCBI Taxonomy" id="3071237"/>
    <lineage>
        <taxon>Viruses</taxon>
        <taxon>Riboviria</taxon>
        <taxon>Orthornavirae</taxon>
        <taxon>Duplornaviricota</taxon>
        <taxon>Resentoviricetes</taxon>
        <taxon>Reovirales</taxon>
        <taxon>Spinareoviridae</taxon>
        <taxon>Orthoreovirus</taxon>
        <taxon>Orthoreovirus testudinis</taxon>
        <taxon>Testudine orthoreovirus</taxon>
    </lineage>
</organism>
<evidence type="ECO:0000256" key="2">
    <source>
        <dbReference type="ARBA" id="ARBA00022561"/>
    </source>
</evidence>
<dbReference type="KEGG" id="vg:80549787"/>
<dbReference type="Pfam" id="PF03084">
    <property type="entry name" value="Sigma_1_2"/>
    <property type="match status" value="1"/>
</dbReference>
<evidence type="ECO:0000313" key="4">
    <source>
        <dbReference type="EMBL" id="AOM63692.1"/>
    </source>
</evidence>
<proteinExistence type="predicted"/>
<comment type="subcellular location">
    <subcellularLocation>
        <location evidence="1">Virion</location>
    </subcellularLocation>
</comment>
<dbReference type="EMBL" id="KT696554">
    <property type="protein sequence ID" value="AOM63692.1"/>
    <property type="molecule type" value="Genomic_RNA"/>
</dbReference>
<keyword evidence="5" id="KW-1185">Reference proteome</keyword>
<dbReference type="Proteomes" id="UP000501748">
    <property type="component" value="Genome"/>
</dbReference>